<name>A0ABP0KZF8_9DINO</name>
<evidence type="ECO:0000259" key="5">
    <source>
        <dbReference type="PROSITE" id="PS50222"/>
    </source>
</evidence>
<dbReference type="Gene3D" id="3.90.1720.30">
    <property type="entry name" value="PPPDE domains"/>
    <property type="match status" value="1"/>
</dbReference>
<dbReference type="EMBL" id="CAXAMM010013780">
    <property type="protein sequence ID" value="CAK9032190.1"/>
    <property type="molecule type" value="Genomic_DNA"/>
</dbReference>
<keyword evidence="3" id="KW-0378">Hydrolase</keyword>
<dbReference type="InterPro" id="IPR002048">
    <property type="entry name" value="EF_hand_dom"/>
</dbReference>
<keyword evidence="4" id="KW-0106">Calcium</keyword>
<dbReference type="PROSITE" id="PS50222">
    <property type="entry name" value="EF_HAND_2"/>
    <property type="match status" value="1"/>
</dbReference>
<dbReference type="InterPro" id="IPR042266">
    <property type="entry name" value="PPPDE_sf"/>
</dbReference>
<reference evidence="7 8" key="1">
    <citation type="submission" date="2024-02" db="EMBL/GenBank/DDBJ databases">
        <authorList>
            <person name="Chen Y."/>
            <person name="Shah S."/>
            <person name="Dougan E. K."/>
            <person name="Thang M."/>
            <person name="Chan C."/>
        </authorList>
    </citation>
    <scope>NUCLEOTIDE SEQUENCE [LARGE SCALE GENOMIC DNA]</scope>
</reference>
<dbReference type="InterPro" id="IPR018247">
    <property type="entry name" value="EF_Hand_1_Ca_BS"/>
</dbReference>
<feature type="domain" description="EF-hand" evidence="5">
    <location>
        <begin position="86"/>
        <end position="121"/>
    </location>
</feature>
<dbReference type="Pfam" id="PF05903">
    <property type="entry name" value="Peptidase_C97"/>
    <property type="match status" value="1"/>
</dbReference>
<evidence type="ECO:0000313" key="8">
    <source>
        <dbReference type="Proteomes" id="UP001642464"/>
    </source>
</evidence>
<dbReference type="SUPFAM" id="SSF47473">
    <property type="entry name" value="EF-hand"/>
    <property type="match status" value="1"/>
</dbReference>
<dbReference type="SMART" id="SM00054">
    <property type="entry name" value="EFh"/>
    <property type="match status" value="2"/>
</dbReference>
<evidence type="ECO:0000256" key="3">
    <source>
        <dbReference type="ARBA" id="ARBA00022801"/>
    </source>
</evidence>
<comment type="similarity">
    <text evidence="1">Belongs to the DeSI family.</text>
</comment>
<sequence length="690" mass="77221">MRETSNTISLVRTRLKTLRNKDVQVEASLAALPTQRKLRPLLCDLEEQFKKHAGHDQALDQKELAEIWIKAAEVKVGKVSPEEAAFIEQSTQEYFQIMDTDKSGKVTYEEFVAGMLGGNEDVGHMRQLRKHLNTKMKDDPKQLQKIGTARADQDKNGDGYVSREELEAGGLGRLRKLAMEDGTISKDEKKQMDEVQKMINEMFSNADAALPSRRVDMDGKVDLWEVMAYILGRKSLNRRCVTSHVEVVAWTGLGVLGFIAKLTVKECLAGLDGMRVALSEDDKIAMQEAQGSSELMDMILSGEKKPGRKKMQQNTDADEGAAPSKAFQFMPSSFGASKAGARNIQRCMEDLLNLYRLSFPLQNIFDEHGNVKSTGVAWEDTVKRSPEFFSSYFGHAKKGDRSALIFKHLEDIKRALMEKPARKHGFFKLLSEIPKGSRMMNDNVEILLYDISKGMAAKLGPLLLGKSAEAVHTGVLVYGSEYWYGGKLFRSDPPCRKQFGEPLTNPWGIQLERSEQRPDLPVVRLGYTFVTHEEFVGWLQAEVKERYTGLHTYDLLTHSCNHFSNEVCTFLLGQGIPEKIFELQKTFLSGPIVALRPFLNRYLGGFADHQKELDENFMAKDGEVEGGATAEDLKAEMLGSGDVVLVEGVDGIHGAVLATILKEEKGKCEIKYFDPTEHRIETMFPGSASD</sequence>
<feature type="domain" description="PPPDE" evidence="6">
    <location>
        <begin position="442"/>
        <end position="589"/>
    </location>
</feature>
<keyword evidence="8" id="KW-1185">Reference proteome</keyword>
<dbReference type="Gene3D" id="1.10.238.10">
    <property type="entry name" value="EF-hand"/>
    <property type="match status" value="2"/>
</dbReference>
<proteinExistence type="inferred from homology"/>
<dbReference type="Proteomes" id="UP001642464">
    <property type="component" value="Unassembled WGS sequence"/>
</dbReference>
<dbReference type="PANTHER" id="PTHR12378:SF7">
    <property type="entry name" value="DESUMOYLATING ISOPEPTIDASE 1"/>
    <property type="match status" value="1"/>
</dbReference>
<evidence type="ECO:0000313" key="7">
    <source>
        <dbReference type="EMBL" id="CAK9032190.1"/>
    </source>
</evidence>
<organism evidence="7 8">
    <name type="scientific">Durusdinium trenchii</name>
    <dbReference type="NCBI Taxonomy" id="1381693"/>
    <lineage>
        <taxon>Eukaryota</taxon>
        <taxon>Sar</taxon>
        <taxon>Alveolata</taxon>
        <taxon>Dinophyceae</taxon>
        <taxon>Suessiales</taxon>
        <taxon>Symbiodiniaceae</taxon>
        <taxon>Durusdinium</taxon>
    </lineage>
</organism>
<dbReference type="PROSITE" id="PS51858">
    <property type="entry name" value="PPPDE"/>
    <property type="match status" value="1"/>
</dbReference>
<dbReference type="InterPro" id="IPR011992">
    <property type="entry name" value="EF-hand-dom_pair"/>
</dbReference>
<dbReference type="PROSITE" id="PS00018">
    <property type="entry name" value="EF_HAND_1"/>
    <property type="match status" value="2"/>
</dbReference>
<accession>A0ABP0KZF8</accession>
<evidence type="ECO:0000256" key="2">
    <source>
        <dbReference type="ARBA" id="ARBA00022670"/>
    </source>
</evidence>
<dbReference type="Pfam" id="PF13202">
    <property type="entry name" value="EF-hand_5"/>
    <property type="match status" value="2"/>
</dbReference>
<dbReference type="InterPro" id="IPR008580">
    <property type="entry name" value="PPPDE_dom"/>
</dbReference>
<gene>
    <name evidence="7" type="ORF">SCF082_LOCUS19966</name>
</gene>
<comment type="caution">
    <text evidence="7">The sequence shown here is derived from an EMBL/GenBank/DDBJ whole genome shotgun (WGS) entry which is preliminary data.</text>
</comment>
<protein>
    <submittedName>
        <fullName evidence="7">Desumoylating isopeptidase 1 (DeSI-1) (PPPDE peptidase domain-containing protein 2)</fullName>
    </submittedName>
</protein>
<dbReference type="PANTHER" id="PTHR12378">
    <property type="entry name" value="DESUMOYLATING ISOPEPTIDASE"/>
    <property type="match status" value="1"/>
</dbReference>
<keyword evidence="2" id="KW-0645">Protease</keyword>
<evidence type="ECO:0000259" key="6">
    <source>
        <dbReference type="PROSITE" id="PS51858"/>
    </source>
</evidence>
<evidence type="ECO:0000256" key="1">
    <source>
        <dbReference type="ARBA" id="ARBA00008140"/>
    </source>
</evidence>
<evidence type="ECO:0000256" key="4">
    <source>
        <dbReference type="ARBA" id="ARBA00022837"/>
    </source>
</evidence>
<dbReference type="SMART" id="SM01179">
    <property type="entry name" value="DUF862"/>
    <property type="match status" value="1"/>
</dbReference>